<feature type="transmembrane region" description="Helical" evidence="5">
    <location>
        <begin position="378"/>
        <end position="398"/>
    </location>
</feature>
<dbReference type="GO" id="GO:0016020">
    <property type="term" value="C:membrane"/>
    <property type="evidence" value="ECO:0007669"/>
    <property type="project" value="UniProtKB-SubCell"/>
</dbReference>
<name>A0AAD9V3V2_ACRCE</name>
<dbReference type="EMBL" id="JARQWQ010000037">
    <property type="protein sequence ID" value="KAK2560251.1"/>
    <property type="molecule type" value="Genomic_DNA"/>
</dbReference>
<feature type="transmembrane region" description="Helical" evidence="5">
    <location>
        <begin position="317"/>
        <end position="335"/>
    </location>
</feature>
<dbReference type="PANTHER" id="PTHR24064">
    <property type="entry name" value="SOLUTE CARRIER FAMILY 22 MEMBER"/>
    <property type="match status" value="1"/>
</dbReference>
<sequence>MALDVDTCLKRIGQFGPFQIRVLAMFLFIFFPITYQTLIMVFVAYEPPWMCSQQNDTCLPIATNTSSSRTELYSTATKPKELYERRCTELKRSQWEFARYSLYEGPHKTIVNEFDLVCGRGYLAWLANSMLFFGWAIGAIVLGIIADYFGRKSVLFPSVSVVLVVTFAMAFSKAFWVVAVCRFIIGFFEAGCFLSMFVLATELVGPEKRALAGNLVWFYFTAALMVLGLKAYFIRNWRTLLIVSSAPWIFILLFWRFVPESVRWLLVKGKTVQAREILTKVATVNKKEMPVEELHVPVTASGQSVVELIRTWKMAKMSLIQIYVWFVNGMVYYGLSLSSGEFGGSIYLNFILTSLVEIPANVLVIHNCNRFGRKKTTVAHMVAAGISVVAVSLIPHGTNNTGFIAGRVILGTLGKIRIGAASSPFVVQMTRINAILPFALMGSLSFFAAILCWFLPETLGKSTAEEGNTKW</sequence>
<comment type="caution">
    <text evidence="7">The sequence shown here is derived from an EMBL/GenBank/DDBJ whole genome shotgun (WGS) entry which is preliminary data.</text>
</comment>
<comment type="subcellular location">
    <subcellularLocation>
        <location evidence="1">Membrane</location>
        <topology evidence="1">Multi-pass membrane protein</topology>
    </subcellularLocation>
</comment>
<gene>
    <name evidence="7" type="ORF">P5673_017237</name>
</gene>
<dbReference type="InterPro" id="IPR005829">
    <property type="entry name" value="Sugar_transporter_CS"/>
</dbReference>
<dbReference type="InterPro" id="IPR036259">
    <property type="entry name" value="MFS_trans_sf"/>
</dbReference>
<protein>
    <submittedName>
        <fullName evidence="7">Solute carrier family 22 member 13</fullName>
    </submittedName>
</protein>
<dbReference type="InterPro" id="IPR005828">
    <property type="entry name" value="MFS_sugar_transport-like"/>
</dbReference>
<feature type="transmembrane region" description="Helical" evidence="5">
    <location>
        <begin position="153"/>
        <end position="171"/>
    </location>
</feature>
<dbReference type="SUPFAM" id="SSF103473">
    <property type="entry name" value="MFS general substrate transporter"/>
    <property type="match status" value="1"/>
</dbReference>
<dbReference type="PROSITE" id="PS50850">
    <property type="entry name" value="MFS"/>
    <property type="match status" value="1"/>
</dbReference>
<feature type="transmembrane region" description="Helical" evidence="5">
    <location>
        <begin position="434"/>
        <end position="456"/>
    </location>
</feature>
<reference evidence="7" key="1">
    <citation type="journal article" date="2023" name="G3 (Bethesda)">
        <title>Whole genome assembly and annotation of the endangered Caribbean coral Acropora cervicornis.</title>
        <authorList>
            <person name="Selwyn J.D."/>
            <person name="Vollmer S.V."/>
        </authorList>
    </citation>
    <scope>NUCLEOTIDE SEQUENCE</scope>
    <source>
        <strain evidence="7">K2</strain>
    </source>
</reference>
<dbReference type="GO" id="GO:0022857">
    <property type="term" value="F:transmembrane transporter activity"/>
    <property type="evidence" value="ECO:0007669"/>
    <property type="project" value="InterPro"/>
</dbReference>
<keyword evidence="2 5" id="KW-0812">Transmembrane</keyword>
<dbReference type="PROSITE" id="PS00216">
    <property type="entry name" value="SUGAR_TRANSPORT_1"/>
    <property type="match status" value="1"/>
</dbReference>
<evidence type="ECO:0000256" key="4">
    <source>
        <dbReference type="ARBA" id="ARBA00023136"/>
    </source>
</evidence>
<reference evidence="7" key="2">
    <citation type="journal article" date="2023" name="Science">
        <title>Genomic signatures of disease resistance in endangered staghorn corals.</title>
        <authorList>
            <person name="Vollmer S.V."/>
            <person name="Selwyn J.D."/>
            <person name="Despard B.A."/>
            <person name="Roesel C.L."/>
        </authorList>
    </citation>
    <scope>NUCLEOTIDE SEQUENCE</scope>
    <source>
        <strain evidence="7">K2</strain>
    </source>
</reference>
<feature type="transmembrane region" description="Helical" evidence="5">
    <location>
        <begin position="177"/>
        <end position="199"/>
    </location>
</feature>
<dbReference type="InterPro" id="IPR020846">
    <property type="entry name" value="MFS_dom"/>
</dbReference>
<keyword evidence="8" id="KW-1185">Reference proteome</keyword>
<dbReference type="Pfam" id="PF00083">
    <property type="entry name" value="Sugar_tr"/>
    <property type="match status" value="1"/>
</dbReference>
<evidence type="ECO:0000256" key="5">
    <source>
        <dbReference type="SAM" id="Phobius"/>
    </source>
</evidence>
<evidence type="ECO:0000256" key="2">
    <source>
        <dbReference type="ARBA" id="ARBA00022692"/>
    </source>
</evidence>
<evidence type="ECO:0000313" key="8">
    <source>
        <dbReference type="Proteomes" id="UP001249851"/>
    </source>
</evidence>
<feature type="domain" description="Major facilitator superfamily (MFS) profile" evidence="6">
    <location>
        <begin position="22"/>
        <end position="471"/>
    </location>
</feature>
<keyword evidence="3 5" id="KW-1133">Transmembrane helix</keyword>
<evidence type="ECO:0000259" key="6">
    <source>
        <dbReference type="PROSITE" id="PS50850"/>
    </source>
</evidence>
<accession>A0AAD9V3V2</accession>
<organism evidence="7 8">
    <name type="scientific">Acropora cervicornis</name>
    <name type="common">Staghorn coral</name>
    <dbReference type="NCBI Taxonomy" id="6130"/>
    <lineage>
        <taxon>Eukaryota</taxon>
        <taxon>Metazoa</taxon>
        <taxon>Cnidaria</taxon>
        <taxon>Anthozoa</taxon>
        <taxon>Hexacorallia</taxon>
        <taxon>Scleractinia</taxon>
        <taxon>Astrocoeniina</taxon>
        <taxon>Acroporidae</taxon>
        <taxon>Acropora</taxon>
    </lineage>
</organism>
<evidence type="ECO:0000313" key="7">
    <source>
        <dbReference type="EMBL" id="KAK2560251.1"/>
    </source>
</evidence>
<dbReference type="AlphaFoldDB" id="A0AAD9V3V2"/>
<evidence type="ECO:0000256" key="1">
    <source>
        <dbReference type="ARBA" id="ARBA00004141"/>
    </source>
</evidence>
<dbReference type="Gene3D" id="1.20.1250.20">
    <property type="entry name" value="MFS general substrate transporter like domains"/>
    <property type="match status" value="1"/>
</dbReference>
<evidence type="ECO:0000256" key="3">
    <source>
        <dbReference type="ARBA" id="ARBA00022989"/>
    </source>
</evidence>
<feature type="transmembrane region" description="Helical" evidence="5">
    <location>
        <begin position="404"/>
        <end position="427"/>
    </location>
</feature>
<feature type="transmembrane region" description="Helical" evidence="5">
    <location>
        <begin position="211"/>
        <end position="233"/>
    </location>
</feature>
<feature type="transmembrane region" description="Helical" evidence="5">
    <location>
        <begin position="122"/>
        <end position="146"/>
    </location>
</feature>
<proteinExistence type="predicted"/>
<keyword evidence="4 5" id="KW-0472">Membrane</keyword>
<feature type="transmembrane region" description="Helical" evidence="5">
    <location>
        <begin position="20"/>
        <end position="45"/>
    </location>
</feature>
<feature type="transmembrane region" description="Helical" evidence="5">
    <location>
        <begin position="347"/>
        <end position="366"/>
    </location>
</feature>
<dbReference type="Proteomes" id="UP001249851">
    <property type="component" value="Unassembled WGS sequence"/>
</dbReference>